<evidence type="ECO:0000256" key="4">
    <source>
        <dbReference type="ARBA" id="ARBA00023125"/>
    </source>
</evidence>
<feature type="domain" description="RNA polymerase sigma factor 70 region 4 type 2" evidence="8">
    <location>
        <begin position="118"/>
        <end position="170"/>
    </location>
</feature>
<protein>
    <recommendedName>
        <fullName evidence="6">RNA polymerase sigma factor</fullName>
    </recommendedName>
</protein>
<evidence type="ECO:0000256" key="1">
    <source>
        <dbReference type="ARBA" id="ARBA00010641"/>
    </source>
</evidence>
<name>A0ABU9KD47_9BACI</name>
<dbReference type="InterPro" id="IPR014284">
    <property type="entry name" value="RNA_pol_sigma-70_dom"/>
</dbReference>
<accession>A0ABU9KD47</accession>
<reference evidence="9 10" key="1">
    <citation type="submission" date="2024-04" db="EMBL/GenBank/DDBJ databases">
        <title>Bacillus oryzaecorticis sp. nov., a moderately halophilic bacterium isolated from rice husks.</title>
        <authorList>
            <person name="Zhu H.-S."/>
        </authorList>
    </citation>
    <scope>NUCLEOTIDE SEQUENCE [LARGE SCALE GENOMIC DNA]</scope>
    <source>
        <strain evidence="9 10">ZC255</strain>
    </source>
</reference>
<dbReference type="EMBL" id="JBBYAF010000041">
    <property type="protein sequence ID" value="MEL3974040.1"/>
    <property type="molecule type" value="Genomic_DNA"/>
</dbReference>
<dbReference type="InterPro" id="IPR013249">
    <property type="entry name" value="RNA_pol_sigma70_r4_t2"/>
</dbReference>
<dbReference type="PANTHER" id="PTHR43133:SF8">
    <property type="entry name" value="RNA POLYMERASE SIGMA FACTOR HI_1459-RELATED"/>
    <property type="match status" value="1"/>
</dbReference>
<comment type="caution">
    <text evidence="9">The sequence shown here is derived from an EMBL/GenBank/DDBJ whole genome shotgun (WGS) entry which is preliminary data.</text>
</comment>
<keyword evidence="2 6" id="KW-0805">Transcription regulation</keyword>
<dbReference type="InterPro" id="IPR013324">
    <property type="entry name" value="RNA_pol_sigma_r3/r4-like"/>
</dbReference>
<dbReference type="PROSITE" id="PS01063">
    <property type="entry name" value="SIGMA70_ECF"/>
    <property type="match status" value="1"/>
</dbReference>
<dbReference type="InterPro" id="IPR013325">
    <property type="entry name" value="RNA_pol_sigma_r2"/>
</dbReference>
<dbReference type="PANTHER" id="PTHR43133">
    <property type="entry name" value="RNA POLYMERASE ECF-TYPE SIGMA FACTO"/>
    <property type="match status" value="1"/>
</dbReference>
<comment type="similarity">
    <text evidence="1 6">Belongs to the sigma-70 factor family. ECF subfamily.</text>
</comment>
<dbReference type="Gene3D" id="1.10.1740.10">
    <property type="match status" value="1"/>
</dbReference>
<dbReference type="SUPFAM" id="SSF88659">
    <property type="entry name" value="Sigma3 and sigma4 domains of RNA polymerase sigma factors"/>
    <property type="match status" value="1"/>
</dbReference>
<dbReference type="InterPro" id="IPR007627">
    <property type="entry name" value="RNA_pol_sigma70_r2"/>
</dbReference>
<dbReference type="SUPFAM" id="SSF88946">
    <property type="entry name" value="Sigma2 domain of RNA polymerase sigma factors"/>
    <property type="match status" value="1"/>
</dbReference>
<dbReference type="NCBIfam" id="TIGR02937">
    <property type="entry name" value="sigma70-ECF"/>
    <property type="match status" value="1"/>
</dbReference>
<organism evidence="9 10">
    <name type="scientific">Rossellomorea oryzaecorticis</name>
    <dbReference type="NCBI Taxonomy" id="1396505"/>
    <lineage>
        <taxon>Bacteria</taxon>
        <taxon>Bacillati</taxon>
        <taxon>Bacillota</taxon>
        <taxon>Bacilli</taxon>
        <taxon>Bacillales</taxon>
        <taxon>Bacillaceae</taxon>
        <taxon>Rossellomorea</taxon>
    </lineage>
</organism>
<evidence type="ECO:0000259" key="7">
    <source>
        <dbReference type="Pfam" id="PF04542"/>
    </source>
</evidence>
<feature type="domain" description="RNA polymerase sigma-70 region 2" evidence="7">
    <location>
        <begin position="17"/>
        <end position="83"/>
    </location>
</feature>
<evidence type="ECO:0000256" key="6">
    <source>
        <dbReference type="RuleBase" id="RU000716"/>
    </source>
</evidence>
<evidence type="ECO:0000313" key="10">
    <source>
        <dbReference type="Proteomes" id="UP001389717"/>
    </source>
</evidence>
<keyword evidence="5 6" id="KW-0804">Transcription</keyword>
<dbReference type="CDD" id="cd06171">
    <property type="entry name" value="Sigma70_r4"/>
    <property type="match status" value="1"/>
</dbReference>
<dbReference type="Proteomes" id="UP001389717">
    <property type="component" value="Unassembled WGS sequence"/>
</dbReference>
<keyword evidence="4 6" id="KW-0238">DNA-binding</keyword>
<evidence type="ECO:0000256" key="2">
    <source>
        <dbReference type="ARBA" id="ARBA00023015"/>
    </source>
</evidence>
<evidence type="ECO:0000313" key="9">
    <source>
        <dbReference type="EMBL" id="MEL3974040.1"/>
    </source>
</evidence>
<dbReference type="InterPro" id="IPR000838">
    <property type="entry name" value="RNA_pol_sigma70_ECF_CS"/>
</dbReference>
<dbReference type="Gene3D" id="1.10.10.10">
    <property type="entry name" value="Winged helix-like DNA-binding domain superfamily/Winged helix DNA-binding domain"/>
    <property type="match status" value="1"/>
</dbReference>
<proteinExistence type="inferred from homology"/>
<dbReference type="RefSeq" id="WP_341985556.1">
    <property type="nucleotide sequence ID" value="NZ_JBBYAF010000041.1"/>
</dbReference>
<sequence>MSAKLIHIESPSFEDVYLQFHRLIYHIAYKLTKDACLSEDIVQETFLKAYRKWDTLIDFRKIQSWLSSIANRTAIDFIRKESKRKEDLVDDQETYDSPFIVSSTRMVESEIDFHFLEEEIEEGIGMLPAPQQEVLRLKAIQGLSDKEIAQKLNLNPATVKTRYHRARKQLTLLMKKSA</sequence>
<dbReference type="Pfam" id="PF08281">
    <property type="entry name" value="Sigma70_r4_2"/>
    <property type="match status" value="1"/>
</dbReference>
<keyword evidence="10" id="KW-1185">Reference proteome</keyword>
<evidence type="ECO:0000256" key="3">
    <source>
        <dbReference type="ARBA" id="ARBA00023082"/>
    </source>
</evidence>
<gene>
    <name evidence="9" type="ORF">AAEO50_17285</name>
</gene>
<dbReference type="Pfam" id="PF04542">
    <property type="entry name" value="Sigma70_r2"/>
    <property type="match status" value="1"/>
</dbReference>
<evidence type="ECO:0000256" key="5">
    <source>
        <dbReference type="ARBA" id="ARBA00023163"/>
    </source>
</evidence>
<dbReference type="InterPro" id="IPR036388">
    <property type="entry name" value="WH-like_DNA-bd_sf"/>
</dbReference>
<dbReference type="InterPro" id="IPR039425">
    <property type="entry name" value="RNA_pol_sigma-70-like"/>
</dbReference>
<keyword evidence="3 6" id="KW-0731">Sigma factor</keyword>
<evidence type="ECO:0000259" key="8">
    <source>
        <dbReference type="Pfam" id="PF08281"/>
    </source>
</evidence>